<dbReference type="RefSeq" id="WP_168680384.1">
    <property type="nucleotide sequence ID" value="NZ_JAAXOY010000601.1"/>
</dbReference>
<evidence type="ECO:0000313" key="2">
    <source>
        <dbReference type="Proteomes" id="UP000777774"/>
    </source>
</evidence>
<name>A0ABX1K873_9CELL</name>
<sequence>DLTRLRAQHVAAGDAGRLVDVEVPDGPAHRADLRLVKALAGDRVEGLAVDVQEATVVGGDTAGEPTPGAEAAVRVTSAMSGYTRVDASGVSTAVPAASARTVVLTLRWTADGWRVWDVADA</sequence>
<organism evidence="1 2">
    <name type="scientific">Cellulomonas septica</name>
    <dbReference type="NCBI Taxonomy" id="285080"/>
    <lineage>
        <taxon>Bacteria</taxon>
        <taxon>Bacillati</taxon>
        <taxon>Actinomycetota</taxon>
        <taxon>Actinomycetes</taxon>
        <taxon>Micrococcales</taxon>
        <taxon>Cellulomonadaceae</taxon>
        <taxon>Cellulomonas</taxon>
    </lineage>
</organism>
<keyword evidence="2" id="KW-1185">Reference proteome</keyword>
<accession>A0ABX1K873</accession>
<proteinExistence type="predicted"/>
<evidence type="ECO:0000313" key="1">
    <source>
        <dbReference type="EMBL" id="NKY41178.1"/>
    </source>
</evidence>
<dbReference type="EMBL" id="JAAXOY010000601">
    <property type="protein sequence ID" value="NKY41178.1"/>
    <property type="molecule type" value="Genomic_DNA"/>
</dbReference>
<gene>
    <name evidence="1" type="ORF">HGA02_17115</name>
</gene>
<dbReference type="Proteomes" id="UP000777774">
    <property type="component" value="Unassembled WGS sequence"/>
</dbReference>
<protein>
    <submittedName>
        <fullName evidence="1">Uncharacterized protein</fullName>
    </submittedName>
</protein>
<comment type="caution">
    <text evidence="1">The sequence shown here is derived from an EMBL/GenBank/DDBJ whole genome shotgun (WGS) entry which is preliminary data.</text>
</comment>
<feature type="non-terminal residue" evidence="1">
    <location>
        <position position="1"/>
    </location>
</feature>
<reference evidence="1 2" key="1">
    <citation type="submission" date="2020-04" db="EMBL/GenBank/DDBJ databases">
        <title>MicrobeNet Type strains.</title>
        <authorList>
            <person name="Nicholson A.C."/>
        </authorList>
    </citation>
    <scope>NUCLEOTIDE SEQUENCE [LARGE SCALE GENOMIC DNA]</scope>
    <source>
        <strain evidence="1 2">ATCC BAA-787</strain>
    </source>
</reference>